<organism evidence="2 3">
    <name type="scientific">Stakelama saccharophila</name>
    <dbReference type="NCBI Taxonomy" id="3075605"/>
    <lineage>
        <taxon>Bacteria</taxon>
        <taxon>Pseudomonadati</taxon>
        <taxon>Pseudomonadota</taxon>
        <taxon>Alphaproteobacteria</taxon>
        <taxon>Sphingomonadales</taxon>
        <taxon>Sphingomonadaceae</taxon>
        <taxon>Stakelama</taxon>
    </lineage>
</organism>
<gene>
    <name evidence="2" type="ORF">RPR59_09160</name>
</gene>
<dbReference type="Proteomes" id="UP001302249">
    <property type="component" value="Chromosome"/>
</dbReference>
<dbReference type="InterPro" id="IPR013321">
    <property type="entry name" value="Arc_rbn_hlx_hlx"/>
</dbReference>
<reference evidence="2 3" key="1">
    <citation type="submission" date="2023-09" db="EMBL/GenBank/DDBJ databases">
        <authorList>
            <person name="Rey-Velasco X."/>
        </authorList>
    </citation>
    <scope>NUCLEOTIDE SEQUENCE [LARGE SCALE GENOMIC DNA]</scope>
    <source>
        <strain evidence="2 3">W311</strain>
    </source>
</reference>
<accession>A0ABZ0B5R7</accession>
<proteinExistence type="predicted"/>
<evidence type="ECO:0000313" key="2">
    <source>
        <dbReference type="EMBL" id="WNO52635.1"/>
    </source>
</evidence>
<feature type="region of interest" description="Disordered" evidence="1">
    <location>
        <begin position="81"/>
        <end position="108"/>
    </location>
</feature>
<evidence type="ECO:0000256" key="1">
    <source>
        <dbReference type="SAM" id="MobiDB-lite"/>
    </source>
</evidence>
<dbReference type="InterPro" id="IPR010985">
    <property type="entry name" value="Ribbon_hlx_hlx"/>
</dbReference>
<sequence>MNMFANTKRTASLSSSLLARKGQARPAMRPQGFVGMSTENLEDLGWNDMGDAAVAEQISPKPMPDPAAAEVPQVLRQREELGSRISSPEPDGARGAGEPLKVADESETVTQAAVVIETEDTECERPVSLNTAARLRRETRKKRGKAAFTLRLDPDRHLRLRLAAAIRGRSAQNLVTEALDAFLDTIPAVDGLYQQVAADKRR</sequence>
<dbReference type="Gene3D" id="1.10.1220.10">
    <property type="entry name" value="Met repressor-like"/>
    <property type="match status" value="1"/>
</dbReference>
<dbReference type="RefSeq" id="WP_313913286.1">
    <property type="nucleotide sequence ID" value="NZ_CP135076.1"/>
</dbReference>
<dbReference type="EMBL" id="CP135076">
    <property type="protein sequence ID" value="WNO52635.1"/>
    <property type="molecule type" value="Genomic_DNA"/>
</dbReference>
<evidence type="ECO:0000313" key="3">
    <source>
        <dbReference type="Proteomes" id="UP001302249"/>
    </source>
</evidence>
<dbReference type="SUPFAM" id="SSF47598">
    <property type="entry name" value="Ribbon-helix-helix"/>
    <property type="match status" value="1"/>
</dbReference>
<name>A0ABZ0B5R7_9SPHN</name>
<keyword evidence="3" id="KW-1185">Reference proteome</keyword>
<protein>
    <submittedName>
        <fullName evidence="2">Uncharacterized protein</fullName>
    </submittedName>
</protein>